<dbReference type="Pfam" id="PF16510">
    <property type="entry name" value="P22_portal"/>
    <property type="match status" value="1"/>
</dbReference>
<reference evidence="1 2" key="1">
    <citation type="submission" date="2020-08" db="EMBL/GenBank/DDBJ databases">
        <title>Genomic Encyclopedia of Type Strains, Phase IV (KMG-IV): sequencing the most valuable type-strain genomes for metagenomic binning, comparative biology and taxonomic classification.</title>
        <authorList>
            <person name="Goeker M."/>
        </authorList>
    </citation>
    <scope>NUCLEOTIDE SEQUENCE [LARGE SCALE GENOMIC DNA]</scope>
    <source>
        <strain evidence="1 2">DSM 26385</strain>
    </source>
</reference>
<dbReference type="InterPro" id="IPR032427">
    <property type="entry name" value="P22_portal"/>
</dbReference>
<name>A0A7W6P272_9HYPH</name>
<evidence type="ECO:0000313" key="2">
    <source>
        <dbReference type="Proteomes" id="UP000584824"/>
    </source>
</evidence>
<evidence type="ECO:0000313" key="1">
    <source>
        <dbReference type="EMBL" id="MBB4103566.1"/>
    </source>
</evidence>
<dbReference type="GO" id="GO:0051301">
    <property type="term" value="P:cell division"/>
    <property type="evidence" value="ECO:0007669"/>
    <property type="project" value="UniProtKB-KW"/>
</dbReference>
<keyword evidence="1" id="KW-0131">Cell cycle</keyword>
<dbReference type="AlphaFoldDB" id="A0A7W6P272"/>
<dbReference type="Proteomes" id="UP000584824">
    <property type="component" value="Unassembled WGS sequence"/>
</dbReference>
<proteinExistence type="predicted"/>
<dbReference type="EMBL" id="JACIDU010000007">
    <property type="protein sequence ID" value="MBB4103566.1"/>
    <property type="molecule type" value="Genomic_DNA"/>
</dbReference>
<sequence>MAQRTSSDLLAKGRKAFQRCNDYEKENRQTALDDVKFSRLSQQWPSDIVKQRELEKRPVLTINKLKAFIRQVVNDSRQNKPQIKVHPVDSQADPKTADVINGLIRNIEYSSNADVAYDTGIEQSVSGGFGYWRIGMDYAYEDTFDMDICIQRVSNQFSVYGDPDSTSADSSDWDVAFVVDRMSKTEFKAKYKGKKNHDGKPITTEFNEAAPVDFDSDSWAALNNTWVNDDGVMIAEWWSREEEEEEIVKLSNGHVYCAEELFEDEAAEAEDEAAEKYEDAGTDDAMQAIRIGLRSGMLQIVDRRMRTVKKVKQVIMTGVDVLEVNEWPGRYIPIVPVYGDEIILEGKRYFRSLIHDAKDAQRMYNYWQSTATELVALAPRVPWIGRKGTFDSDASRWATANSQSHAYLEYDTEVPIRQALDSGPAAGALQQALTTSDAMKEIMGIYDASLGARSNETSGKAIMARQREGDVSTFHFIDNLARAIRHTGRILIDLIPKVYTGERIVRVIGEDKTEKNVPVNQEYPAQDEDGNPQVDEMGNAVMALHDLTVGKYDLTVTTGPSFTTRREEAASQMTELVRAFPQAAPVVADIMARNFDWPGADEIAKRFEAMNPAKQNQIPPQVQQQLEELTQAVQKLTGENENLKQGHEVKMMDAETRRFTAENNAKIKQADTGIKLMDLSSRP</sequence>
<gene>
    <name evidence="1" type="ORF">GGQ66_002124</name>
</gene>
<organism evidence="1 2">
    <name type="scientific">Allorhizobium borbori</name>
    <dbReference type="NCBI Taxonomy" id="485907"/>
    <lineage>
        <taxon>Bacteria</taxon>
        <taxon>Pseudomonadati</taxon>
        <taxon>Pseudomonadota</taxon>
        <taxon>Alphaproteobacteria</taxon>
        <taxon>Hyphomicrobiales</taxon>
        <taxon>Rhizobiaceae</taxon>
        <taxon>Rhizobium/Agrobacterium group</taxon>
        <taxon>Allorhizobium</taxon>
    </lineage>
</organism>
<comment type="caution">
    <text evidence="1">The sequence shown here is derived from an EMBL/GenBank/DDBJ whole genome shotgun (WGS) entry which is preliminary data.</text>
</comment>
<protein>
    <submittedName>
        <fullName evidence="1">Cell division protein FtsB</fullName>
    </submittedName>
</protein>
<accession>A0A7W6P272</accession>
<dbReference type="RefSeq" id="WP_183792212.1">
    <property type="nucleotide sequence ID" value="NZ_JACIDU010000007.1"/>
</dbReference>
<keyword evidence="1" id="KW-0132">Cell division</keyword>
<keyword evidence="2" id="KW-1185">Reference proteome</keyword>